<keyword evidence="8" id="KW-1185">Reference proteome</keyword>
<comment type="caution">
    <text evidence="7">The sequence shown here is derived from an EMBL/GenBank/DDBJ whole genome shotgun (WGS) entry which is preliminary data.</text>
</comment>
<dbReference type="EMBL" id="JBBNAE010000008">
    <property type="protein sequence ID" value="KAK9103605.1"/>
    <property type="molecule type" value="Genomic_DNA"/>
</dbReference>
<accession>A0AAP0I0R8</accession>
<organism evidence="7 8">
    <name type="scientific">Stephania japonica</name>
    <dbReference type="NCBI Taxonomy" id="461633"/>
    <lineage>
        <taxon>Eukaryota</taxon>
        <taxon>Viridiplantae</taxon>
        <taxon>Streptophyta</taxon>
        <taxon>Embryophyta</taxon>
        <taxon>Tracheophyta</taxon>
        <taxon>Spermatophyta</taxon>
        <taxon>Magnoliopsida</taxon>
        <taxon>Ranunculales</taxon>
        <taxon>Menispermaceae</taxon>
        <taxon>Menispermoideae</taxon>
        <taxon>Cissampelideae</taxon>
        <taxon>Stephania</taxon>
    </lineage>
</organism>
<proteinExistence type="inferred from homology"/>
<feature type="chain" id="PRO_5042661484" description="S-protein homolog" evidence="6">
    <location>
        <begin position="24"/>
        <end position="136"/>
    </location>
</feature>
<reference evidence="7 8" key="1">
    <citation type="submission" date="2024-01" db="EMBL/GenBank/DDBJ databases">
        <title>Genome assemblies of Stephania.</title>
        <authorList>
            <person name="Yang L."/>
        </authorList>
    </citation>
    <scope>NUCLEOTIDE SEQUENCE [LARGE SCALE GENOMIC DNA]</scope>
    <source>
        <strain evidence="7">QJT</strain>
        <tissue evidence="7">Leaf</tissue>
    </source>
</reference>
<evidence type="ECO:0000313" key="7">
    <source>
        <dbReference type="EMBL" id="KAK9103605.1"/>
    </source>
</evidence>
<evidence type="ECO:0000256" key="1">
    <source>
        <dbReference type="ARBA" id="ARBA00004613"/>
    </source>
</evidence>
<evidence type="ECO:0000256" key="3">
    <source>
        <dbReference type="ARBA" id="ARBA00022471"/>
    </source>
</evidence>
<protein>
    <recommendedName>
        <fullName evidence="6">S-protein homolog</fullName>
    </recommendedName>
</protein>
<dbReference type="PANTHER" id="PTHR31232">
    <property type="match status" value="1"/>
</dbReference>
<dbReference type="InterPro" id="IPR010264">
    <property type="entry name" value="Self-incomp_S1"/>
</dbReference>
<keyword evidence="4 6" id="KW-0964">Secreted</keyword>
<dbReference type="GO" id="GO:0005576">
    <property type="term" value="C:extracellular region"/>
    <property type="evidence" value="ECO:0007669"/>
    <property type="project" value="UniProtKB-SubCell"/>
</dbReference>
<dbReference type="Pfam" id="PF05938">
    <property type="entry name" value="Self-incomp_S1"/>
    <property type="match status" value="1"/>
</dbReference>
<comment type="subcellular location">
    <subcellularLocation>
        <location evidence="1 6">Secreted</location>
    </subcellularLocation>
</comment>
<dbReference type="PANTHER" id="PTHR31232:SF18">
    <property type="entry name" value="S-PROTEIN HOMOLOG"/>
    <property type="match status" value="1"/>
</dbReference>
<evidence type="ECO:0000256" key="2">
    <source>
        <dbReference type="ARBA" id="ARBA00005581"/>
    </source>
</evidence>
<gene>
    <name evidence="7" type="ORF">Sjap_020859</name>
</gene>
<keyword evidence="3 6" id="KW-0713">Self-incompatibility</keyword>
<evidence type="ECO:0000256" key="5">
    <source>
        <dbReference type="ARBA" id="ARBA00022729"/>
    </source>
</evidence>
<sequence>MRNYTYLCIAIFLAFNLLRASLSVGMDVRVMNRLGHGKRVNVHCKSKDDDIGNRVLADGEELGWHFYVNFDFSTLFFCDVQWDTGTWYHFDAYNADSSFFDRCGTDCVWMITEKCLYVFNQRTYLWEPRPYEPTKM</sequence>
<evidence type="ECO:0000256" key="6">
    <source>
        <dbReference type="RuleBase" id="RU367044"/>
    </source>
</evidence>
<dbReference type="AlphaFoldDB" id="A0AAP0I0R8"/>
<name>A0AAP0I0R8_9MAGN</name>
<evidence type="ECO:0000256" key="4">
    <source>
        <dbReference type="ARBA" id="ARBA00022525"/>
    </source>
</evidence>
<keyword evidence="5 6" id="KW-0732">Signal</keyword>
<feature type="signal peptide" evidence="6">
    <location>
        <begin position="1"/>
        <end position="23"/>
    </location>
</feature>
<dbReference type="Proteomes" id="UP001417504">
    <property type="component" value="Unassembled WGS sequence"/>
</dbReference>
<dbReference type="GO" id="GO:0060320">
    <property type="term" value="P:rejection of self pollen"/>
    <property type="evidence" value="ECO:0007669"/>
    <property type="project" value="UniProtKB-KW"/>
</dbReference>
<evidence type="ECO:0000313" key="8">
    <source>
        <dbReference type="Proteomes" id="UP001417504"/>
    </source>
</evidence>
<comment type="similarity">
    <text evidence="2 6">Belongs to the plant self-incompatibility (S1) protein family.</text>
</comment>